<dbReference type="Pfam" id="PF09493">
    <property type="entry name" value="DUF2389"/>
    <property type="match status" value="1"/>
</dbReference>
<name>A0ABM9ADS9_9GAMM</name>
<reference evidence="1" key="1">
    <citation type="submission" date="2021-12" db="EMBL/GenBank/DDBJ databases">
        <authorList>
            <person name="Rodrigo-Torres L."/>
            <person name="Arahal R. D."/>
            <person name="Lucena T."/>
        </authorList>
    </citation>
    <scope>NUCLEOTIDE SEQUENCE</scope>
    <source>
        <strain evidence="1">CECT 8267</strain>
    </source>
</reference>
<dbReference type="NCBIfam" id="TIGR02450">
    <property type="entry name" value="TIGR02450 family Trp-rich protein"/>
    <property type="match status" value="1"/>
</dbReference>
<evidence type="ECO:0000313" key="2">
    <source>
        <dbReference type="Proteomes" id="UP000838100"/>
    </source>
</evidence>
<protein>
    <recommendedName>
        <fullName evidence="3">TIGR02450 family Trp-rich protein</fullName>
    </recommendedName>
</protein>
<proteinExistence type="predicted"/>
<gene>
    <name evidence="1" type="ORF">SIN8267_00963</name>
</gene>
<organism evidence="1 2">
    <name type="scientific">Sinobacterium norvegicum</name>
    <dbReference type="NCBI Taxonomy" id="1641715"/>
    <lineage>
        <taxon>Bacteria</taxon>
        <taxon>Pseudomonadati</taxon>
        <taxon>Pseudomonadota</taxon>
        <taxon>Gammaproteobacteria</taxon>
        <taxon>Cellvibrionales</taxon>
        <taxon>Spongiibacteraceae</taxon>
        <taxon>Sinobacterium</taxon>
    </lineage>
</organism>
<sequence length="71" mass="8410">MTTINPKKLLNSKWTAVSPRHKEKHFMITEVEFDEDDIVISCLIEAIINKRSECIDWRDLADGKHWLQGWQ</sequence>
<dbReference type="RefSeq" id="WP_237443531.1">
    <property type="nucleotide sequence ID" value="NZ_CAKLPX010000001.1"/>
</dbReference>
<dbReference type="Proteomes" id="UP000838100">
    <property type="component" value="Unassembled WGS sequence"/>
</dbReference>
<comment type="caution">
    <text evidence="1">The sequence shown here is derived from an EMBL/GenBank/DDBJ whole genome shotgun (WGS) entry which is preliminary data.</text>
</comment>
<evidence type="ECO:0000313" key="1">
    <source>
        <dbReference type="EMBL" id="CAH0990863.1"/>
    </source>
</evidence>
<evidence type="ECO:0008006" key="3">
    <source>
        <dbReference type="Google" id="ProtNLM"/>
    </source>
</evidence>
<dbReference type="EMBL" id="CAKLPX010000001">
    <property type="protein sequence ID" value="CAH0990863.1"/>
    <property type="molecule type" value="Genomic_DNA"/>
</dbReference>
<accession>A0ABM9ADS9</accession>
<dbReference type="InterPro" id="IPR012663">
    <property type="entry name" value="CHP02450_Tryp"/>
</dbReference>
<keyword evidence="2" id="KW-1185">Reference proteome</keyword>